<evidence type="ECO:0000259" key="10">
    <source>
        <dbReference type="SMART" id="SM01007"/>
    </source>
</evidence>
<evidence type="ECO:0000256" key="1">
    <source>
        <dbReference type="ARBA" id="ARBA00001726"/>
    </source>
</evidence>
<dbReference type="EC" id="5.1.3.4" evidence="4"/>
<dbReference type="Proteomes" id="UP000006851">
    <property type="component" value="Chromosome"/>
</dbReference>
<dbReference type="GO" id="GO:0016832">
    <property type="term" value="F:aldehyde-lyase activity"/>
    <property type="evidence" value="ECO:0007669"/>
    <property type="project" value="TreeGrafter"/>
</dbReference>
<evidence type="ECO:0000313" key="11">
    <source>
        <dbReference type="EMBL" id="AEB06483.1"/>
    </source>
</evidence>
<comment type="similarity">
    <text evidence="3">Belongs to the aldolase class II family. AraD/FucA subfamily.</text>
</comment>
<gene>
    <name evidence="11" type="ordered locus">Corgl_0364</name>
</gene>
<dbReference type="InterPro" id="IPR036409">
    <property type="entry name" value="Aldolase_II/adducin_N_sf"/>
</dbReference>
<dbReference type="SUPFAM" id="SSF53639">
    <property type="entry name" value="AraD/HMP-PK domain-like"/>
    <property type="match status" value="1"/>
</dbReference>
<evidence type="ECO:0000256" key="2">
    <source>
        <dbReference type="ARBA" id="ARBA00001947"/>
    </source>
</evidence>
<keyword evidence="12" id="KW-1185">Reference proteome</keyword>
<dbReference type="SMART" id="SM01007">
    <property type="entry name" value="Aldolase_II"/>
    <property type="match status" value="1"/>
</dbReference>
<dbReference type="InterPro" id="IPR001303">
    <property type="entry name" value="Aldolase_II/adducin_N"/>
</dbReference>
<dbReference type="PANTHER" id="PTHR22789:SF8">
    <property type="entry name" value="L-RIBULOSE-5-PHOSPHATE 4-EPIMERASE SGBE"/>
    <property type="match status" value="1"/>
</dbReference>
<dbReference type="Pfam" id="PF00596">
    <property type="entry name" value="Aldolase_II"/>
    <property type="match status" value="1"/>
</dbReference>
<evidence type="ECO:0000256" key="9">
    <source>
        <dbReference type="ARBA" id="ARBA00032206"/>
    </source>
</evidence>
<evidence type="ECO:0000256" key="5">
    <source>
        <dbReference type="ARBA" id="ARBA00022723"/>
    </source>
</evidence>
<evidence type="ECO:0000256" key="6">
    <source>
        <dbReference type="ARBA" id="ARBA00022833"/>
    </source>
</evidence>
<sequence length="232" mass="25163">MLKSLREQVFEANMDLPRHGLVTFTWGNASGFDPASGLFVIKPSGVSYAELSVENLVVCDLDGAVVEGELNPSSDTPTHAALYRSWGERIGGVVHTHSSWAVSWAQAGRAIPCYGTTQADYFYGEVPCMRGLTEEEIEQAYELKTGEVIVEGFADLDPVAVPGALVRNHGPFSWGVDAAAAVYHAVVLEEVAKMAAHTEMISAEAAPAPRYLLDKHYLRKHGPHAYYGQASR</sequence>
<comment type="cofactor">
    <cofactor evidence="2">
        <name>Zn(2+)</name>
        <dbReference type="ChEBI" id="CHEBI:29105"/>
    </cofactor>
</comment>
<keyword evidence="7 11" id="KW-0413">Isomerase</keyword>
<dbReference type="NCBIfam" id="NF006047">
    <property type="entry name" value="PRK08193.1"/>
    <property type="match status" value="1"/>
</dbReference>
<evidence type="ECO:0000256" key="3">
    <source>
        <dbReference type="ARBA" id="ARBA00010037"/>
    </source>
</evidence>
<keyword evidence="8" id="KW-0119">Carbohydrate metabolism</keyword>
<reference evidence="12" key="1">
    <citation type="journal article" date="2013" name="Stand. Genomic Sci.">
        <title>Complete genome sequence of Coriobacterium glomerans type strain (PW2(T)) from the midgut of Pyrrhocoris apterus L. (red soldier bug).</title>
        <authorList>
            <person name="Stackebrandt E."/>
            <person name="Zeytun A."/>
            <person name="Lapidus A."/>
            <person name="Nolan M."/>
            <person name="Lucas S."/>
            <person name="Hammon N."/>
            <person name="Deshpande S."/>
            <person name="Cheng J.F."/>
            <person name="Tapia R."/>
            <person name="Goodwin L.A."/>
            <person name="Pitluck S."/>
            <person name="Liolios K."/>
            <person name="Pagani I."/>
            <person name="Ivanova N."/>
            <person name="Mavromatis K."/>
            <person name="Mikhailova N."/>
            <person name="Huntemann M."/>
            <person name="Pati A."/>
            <person name="Chen A."/>
            <person name="Palaniappan K."/>
            <person name="Chang Y.J."/>
            <person name="Land M."/>
            <person name="Hauser L."/>
            <person name="Rohde M."/>
            <person name="Pukall R."/>
            <person name="Goker M."/>
            <person name="Detter J.C."/>
            <person name="Woyke T."/>
            <person name="Bristow J."/>
            <person name="Eisen J.A."/>
            <person name="Markowitz V."/>
            <person name="Hugenholtz P."/>
            <person name="Kyrpides N.C."/>
            <person name="Klenk H.P."/>
        </authorList>
    </citation>
    <scope>NUCLEOTIDE SEQUENCE</scope>
    <source>
        <strain evidence="12">ATCC 49209 / DSM 20642 / JCM 10262 / PW2</strain>
    </source>
</reference>
<dbReference type="FunFam" id="3.40.225.10:FF:000001">
    <property type="entry name" value="L-ribulose-5-phosphate 4-epimerase UlaF"/>
    <property type="match status" value="1"/>
</dbReference>
<name>F2NAF6_CORGP</name>
<dbReference type="AlphaFoldDB" id="F2NAF6"/>
<dbReference type="PANTHER" id="PTHR22789">
    <property type="entry name" value="FUCULOSE PHOSPHATE ALDOLASE"/>
    <property type="match status" value="1"/>
</dbReference>
<accession>F2NAF6</accession>
<evidence type="ECO:0000256" key="8">
    <source>
        <dbReference type="ARBA" id="ARBA00023277"/>
    </source>
</evidence>
<proteinExistence type="inferred from homology"/>
<dbReference type="KEGG" id="cgo:Corgl_0364"/>
<dbReference type="InterPro" id="IPR050197">
    <property type="entry name" value="Aldolase_class_II_sugar_metab"/>
</dbReference>
<dbReference type="Gene3D" id="3.40.225.10">
    <property type="entry name" value="Class II aldolase/adducin N-terminal domain"/>
    <property type="match status" value="1"/>
</dbReference>
<dbReference type="GO" id="GO:0005829">
    <property type="term" value="C:cytosol"/>
    <property type="evidence" value="ECO:0007669"/>
    <property type="project" value="TreeGrafter"/>
</dbReference>
<dbReference type="eggNOG" id="COG0235">
    <property type="taxonomic scope" value="Bacteria"/>
</dbReference>
<keyword evidence="5" id="KW-0479">Metal-binding</keyword>
<dbReference type="NCBIfam" id="NF009003">
    <property type="entry name" value="PRK12348.1"/>
    <property type="match status" value="1"/>
</dbReference>
<dbReference type="GO" id="GO:0008742">
    <property type="term" value="F:L-ribulose-phosphate 4-epimerase activity"/>
    <property type="evidence" value="ECO:0007669"/>
    <property type="project" value="UniProtKB-EC"/>
</dbReference>
<dbReference type="GO" id="GO:0019323">
    <property type="term" value="P:pentose catabolic process"/>
    <property type="evidence" value="ECO:0007669"/>
    <property type="project" value="TreeGrafter"/>
</dbReference>
<comment type="catalytic activity">
    <reaction evidence="1">
        <text>L-ribulose 5-phosphate = D-xylulose 5-phosphate</text>
        <dbReference type="Rhea" id="RHEA:22368"/>
        <dbReference type="ChEBI" id="CHEBI:57737"/>
        <dbReference type="ChEBI" id="CHEBI:58226"/>
        <dbReference type="EC" id="5.1.3.4"/>
    </reaction>
</comment>
<evidence type="ECO:0000313" key="12">
    <source>
        <dbReference type="Proteomes" id="UP000006851"/>
    </source>
</evidence>
<evidence type="ECO:0000256" key="7">
    <source>
        <dbReference type="ARBA" id="ARBA00023235"/>
    </source>
</evidence>
<evidence type="ECO:0000256" key="4">
    <source>
        <dbReference type="ARBA" id="ARBA00013186"/>
    </source>
</evidence>
<dbReference type="HOGENOM" id="CLU_006033_5_0_11"/>
<organism evidence="11 12">
    <name type="scientific">Coriobacterium glomerans (strain ATCC 49209 / DSM 20642 / JCM 10262 / PW2)</name>
    <dbReference type="NCBI Taxonomy" id="700015"/>
    <lineage>
        <taxon>Bacteria</taxon>
        <taxon>Bacillati</taxon>
        <taxon>Actinomycetota</taxon>
        <taxon>Coriobacteriia</taxon>
        <taxon>Coriobacteriales</taxon>
        <taxon>Coriobacteriaceae</taxon>
        <taxon>Coriobacterium</taxon>
    </lineage>
</organism>
<dbReference type="STRING" id="700015.Corgl_0364"/>
<keyword evidence="6" id="KW-0862">Zinc</keyword>
<dbReference type="EMBL" id="CP002628">
    <property type="protein sequence ID" value="AEB06483.1"/>
    <property type="molecule type" value="Genomic_DNA"/>
</dbReference>
<protein>
    <recommendedName>
        <fullName evidence="4">L-ribulose-5-phosphate 4-epimerase</fullName>
        <ecNumber evidence="4">5.1.3.4</ecNumber>
    </recommendedName>
    <alternativeName>
        <fullName evidence="9">Phosphoribulose isomerase</fullName>
    </alternativeName>
</protein>
<feature type="domain" description="Class II aldolase/adducin N-terminal" evidence="10">
    <location>
        <begin position="7"/>
        <end position="196"/>
    </location>
</feature>
<dbReference type="NCBIfam" id="NF009625">
    <property type="entry name" value="PRK13145.1"/>
    <property type="match status" value="1"/>
</dbReference>
<dbReference type="GO" id="GO:0046872">
    <property type="term" value="F:metal ion binding"/>
    <property type="evidence" value="ECO:0007669"/>
    <property type="project" value="UniProtKB-KW"/>
</dbReference>